<keyword evidence="3" id="KW-1185">Reference proteome</keyword>
<reference evidence="4" key="2">
    <citation type="submission" date="2019-09" db="UniProtKB">
        <authorList>
            <consortium name="WormBaseParasite"/>
        </authorList>
    </citation>
    <scope>IDENTIFICATION</scope>
</reference>
<organism evidence="3 4">
    <name type="scientific">Heligmosomoides polygyrus</name>
    <name type="common">Parasitic roundworm</name>
    <dbReference type="NCBI Taxonomy" id="6339"/>
    <lineage>
        <taxon>Eukaryota</taxon>
        <taxon>Metazoa</taxon>
        <taxon>Ecdysozoa</taxon>
        <taxon>Nematoda</taxon>
        <taxon>Chromadorea</taxon>
        <taxon>Rhabditida</taxon>
        <taxon>Rhabditina</taxon>
        <taxon>Rhabditomorpha</taxon>
        <taxon>Strongyloidea</taxon>
        <taxon>Heligmosomidae</taxon>
        <taxon>Heligmosomoides</taxon>
    </lineage>
</organism>
<dbReference type="EMBL" id="UZAH01011033">
    <property type="protein sequence ID" value="VDO37902.1"/>
    <property type="molecule type" value="Genomic_DNA"/>
</dbReference>
<gene>
    <name evidence="2" type="ORF">HPBE_LOCUS3606</name>
</gene>
<sequence length="84" mass="9168">MKPELAKLCGEAIQEDLREIRAEVLAEAAETREDDHSRLKRHGSNEFSGAGSGEFSHSMQAIVAGPKCQCLQSITKKPANAYQP</sequence>
<feature type="compositionally biased region" description="Basic and acidic residues" evidence="1">
    <location>
        <begin position="28"/>
        <end position="37"/>
    </location>
</feature>
<protein>
    <submittedName>
        <fullName evidence="4">Transposase</fullName>
    </submittedName>
</protein>
<feature type="region of interest" description="Disordered" evidence="1">
    <location>
        <begin position="28"/>
        <end position="53"/>
    </location>
</feature>
<name>A0A183FBR3_HELPZ</name>
<evidence type="ECO:0000313" key="4">
    <source>
        <dbReference type="WBParaSite" id="HPBE_0000360501-mRNA-1"/>
    </source>
</evidence>
<reference evidence="2 3" key="1">
    <citation type="submission" date="2018-11" db="EMBL/GenBank/DDBJ databases">
        <authorList>
            <consortium name="Pathogen Informatics"/>
        </authorList>
    </citation>
    <scope>NUCLEOTIDE SEQUENCE [LARGE SCALE GENOMIC DNA]</scope>
</reference>
<dbReference type="Proteomes" id="UP000050761">
    <property type="component" value="Unassembled WGS sequence"/>
</dbReference>
<accession>A0A3P7YB14</accession>
<dbReference type="AlphaFoldDB" id="A0A183FBR3"/>
<evidence type="ECO:0000313" key="2">
    <source>
        <dbReference type="EMBL" id="VDO37902.1"/>
    </source>
</evidence>
<dbReference type="WBParaSite" id="HPBE_0000360501-mRNA-1">
    <property type="protein sequence ID" value="HPBE_0000360501-mRNA-1"/>
    <property type="gene ID" value="HPBE_0000360501"/>
</dbReference>
<accession>A0A183FBR3</accession>
<evidence type="ECO:0000313" key="3">
    <source>
        <dbReference type="Proteomes" id="UP000050761"/>
    </source>
</evidence>
<evidence type="ECO:0000256" key="1">
    <source>
        <dbReference type="SAM" id="MobiDB-lite"/>
    </source>
</evidence>
<proteinExistence type="predicted"/>